<organism evidence="4 5">
    <name type="scientific">Permianibacter aggregans</name>
    <dbReference type="NCBI Taxonomy" id="1510150"/>
    <lineage>
        <taxon>Bacteria</taxon>
        <taxon>Pseudomonadati</taxon>
        <taxon>Pseudomonadota</taxon>
        <taxon>Gammaproteobacteria</taxon>
        <taxon>Pseudomonadales</taxon>
        <taxon>Pseudomonadaceae</taxon>
        <taxon>Permianibacter</taxon>
    </lineage>
</organism>
<dbReference type="Pfam" id="PF13116">
    <property type="entry name" value="YhdP"/>
    <property type="match status" value="1"/>
</dbReference>
<dbReference type="PANTHER" id="PTHR38690:SF1">
    <property type="entry name" value="PROTEASE"/>
    <property type="match status" value="1"/>
</dbReference>
<evidence type="ECO:0000313" key="4">
    <source>
        <dbReference type="EMBL" id="TDQ46530.1"/>
    </source>
</evidence>
<dbReference type="PANTHER" id="PTHR38690">
    <property type="entry name" value="PROTEASE-RELATED"/>
    <property type="match status" value="1"/>
</dbReference>
<feature type="transmembrane region" description="Helical" evidence="2">
    <location>
        <begin position="9"/>
        <end position="31"/>
    </location>
</feature>
<dbReference type="RefSeq" id="WP_133591777.1">
    <property type="nucleotide sequence ID" value="NZ_CP037953.1"/>
</dbReference>
<comment type="caution">
    <text evidence="4">The sequence shown here is derived from an EMBL/GenBank/DDBJ whole genome shotgun (WGS) entry which is preliminary data.</text>
</comment>
<reference evidence="4 5" key="1">
    <citation type="submission" date="2019-03" db="EMBL/GenBank/DDBJ databases">
        <title>Genomic Encyclopedia of Type Strains, Phase IV (KMG-IV): sequencing the most valuable type-strain genomes for metagenomic binning, comparative biology and taxonomic classification.</title>
        <authorList>
            <person name="Goeker M."/>
        </authorList>
    </citation>
    <scope>NUCLEOTIDE SEQUENCE [LARGE SCALE GENOMIC DNA]</scope>
    <source>
        <strain evidence="4 5">DSM 103792</strain>
    </source>
</reference>
<dbReference type="EMBL" id="SNYM01000013">
    <property type="protein sequence ID" value="TDQ46530.1"/>
    <property type="molecule type" value="Genomic_DNA"/>
</dbReference>
<name>A0A4R6UI18_9GAMM</name>
<feature type="domain" description="YhdP central" evidence="3">
    <location>
        <begin position="2"/>
        <end position="1255"/>
    </location>
</feature>
<sequence>MIRAGLKWFWYTLAALIIGIAVLVSLGRLLMPTLDTMAPRFERYLEKKTGAEVSISEVKGAWRGFGPEVTVEGIDFRSPVSNELLLQIGRLHISLDIPRSILAGDPVLRGFELDKLDVAVALDQQGQLILPGIAMQTGDDPVSALYIIRSLLRHQQVAISNALIRYQRADGNVFDLRLPTLAVRNRPGFHQLLGDLQLHEGGSGKLVLELSDFPLGDNDTMSLYLESDQLQLERLPIPASMIGVDIEQGKLQLRLWSNWRDGSWKDAQADLNISALQLRNEQGAHKQIQEFSGAINVQRVDDDLWRLRSQDLKLISGDQDWPPLWLQGEIHRRDEGQLHWQLDFGEIDLARLLAEVQFSSKLTGEWREQLNALALATHVPIVQLDLLSQDEQLLDWAMAAEFAELQYQSETLPVISGVSGRLLLSDNEGALRLKGRNGQLDFHDVFRGPLAFDTLDIAGRWQQQDDDWLISVPHLQFRHGDADIDARAQVLLLDQQEPELALYAELRHGNGANKSTYFPIAVMRPNLVEYLDQAIADAKVEKAIAVIRGPLRGMPYREHEGIFQIDADVRDAKFEFDPDWPEVEQLQARLQFIGDQMQIDITSAKLASWQVDSGKVVLPHMTGASTPLQVEASGHGDAGAGINILEQSDVASIGKTLKALFTMQGDVGVDLQLAIPMAKGQQTSVDGKVSLQQNRIVLNALALPLRETEGEVHFNEHGLSGGKVSAELLGGALLANIHHEQQAARIQFEAEVEHADIARWQPYPLQRQVSGRMKLDGNLRLPDAASQPLVLELQSDLQGITLDLPAPFAKTAEQPRATKAHVVLAESSRSFSASMAELLRIEGEQKSDDEWRTELLLGDAQFTGHHQGFSIRGDLERVELAQWLPIIEQAVAHRELNVGESLYASDQPSTINWTPRLALDIEQLDAFGYPLPQVQLGGHGQQQGYQLVVNSEALTGQLRWQQDLPLQIDLRDFNLKTGNGETEAATTENNEQPPRWPEMDFRCAQCSWNDLLLGDVSATLRHRDQADKLQFNIELPKRLTVKAEGEWAPEPNQTRIKGTMQTPDIAALAETWKFARTITESGATMQFELHWPGQLTDISGRRMVGSMSVDVSEGVIANASDSGARVFSLLSLQSLLRRLSLDFSDLFQKGFHFDQMSGTFTIADGKAKTTDARIDGVSADVAIQGETDFVNKTLNQTMQVQPELSSSLPVLAGWVISPQTGVLVWLMNKIFIEPAVDVVTGLEYTVTGSWEDPQVIEQKRTQKEIELPKEDLLQLQDAETEGEPKQ</sequence>
<gene>
    <name evidence="4" type="ORF">EV696_11371</name>
</gene>
<keyword evidence="5" id="KW-1185">Reference proteome</keyword>
<evidence type="ECO:0000256" key="2">
    <source>
        <dbReference type="SAM" id="Phobius"/>
    </source>
</evidence>
<feature type="region of interest" description="Disordered" evidence="1">
    <location>
        <begin position="1267"/>
        <end position="1286"/>
    </location>
</feature>
<dbReference type="Proteomes" id="UP000295375">
    <property type="component" value="Unassembled WGS sequence"/>
</dbReference>
<keyword evidence="2" id="KW-0472">Membrane</keyword>
<evidence type="ECO:0000256" key="1">
    <source>
        <dbReference type="SAM" id="MobiDB-lite"/>
    </source>
</evidence>
<dbReference type="NCBIfam" id="TIGR02099">
    <property type="entry name" value="YhdP family protein"/>
    <property type="match status" value="1"/>
</dbReference>
<keyword evidence="2" id="KW-0812">Transmembrane</keyword>
<dbReference type="InterPro" id="IPR025263">
    <property type="entry name" value="YhdP_central"/>
</dbReference>
<evidence type="ECO:0000313" key="5">
    <source>
        <dbReference type="Proteomes" id="UP000295375"/>
    </source>
</evidence>
<proteinExistence type="predicted"/>
<evidence type="ECO:0000259" key="3">
    <source>
        <dbReference type="Pfam" id="PF13116"/>
    </source>
</evidence>
<keyword evidence="2" id="KW-1133">Transmembrane helix</keyword>
<protein>
    <submittedName>
        <fullName evidence="4">Uncharacterized protein (TIGR02099 family)</fullName>
    </submittedName>
</protein>
<dbReference type="InterPro" id="IPR011836">
    <property type="entry name" value="YhdP"/>
</dbReference>
<accession>A0A4R6UI18</accession>
<dbReference type="OrthoDB" id="9762238at2"/>